<dbReference type="Pfam" id="PF13738">
    <property type="entry name" value="Pyr_redox_3"/>
    <property type="match status" value="1"/>
</dbReference>
<keyword evidence="2" id="KW-1185">Reference proteome</keyword>
<dbReference type="RefSeq" id="WP_173035663.1">
    <property type="nucleotide sequence ID" value="NZ_AP022870.1"/>
</dbReference>
<sequence length="487" mass="54560">MSRDKAPIRVAIIGAGLGGIAAAVKLRQRTSASFVIFEQSAGVGGTWFDNRYPGCEVDVHSHAYSFSFLKYDWPRTHATQPELLAYAEHVVERFGLTPHLRLNTRVTDLVWEESSDCYVLSTEHGDSEEFDVVISALGLLSVPRYPEWPGLDTFAGPCFHTSRWEEHDLTGKSVAVVGTGSTAVQIVPAIAPKADKVYVFQREPGWIEPKHERDFSPTERWWYRNVPLAQRAHRAWIFHQGNRRFKGYDTGSQRQRRMRDVCQRFIAESIEDPATRAAVTPDYPWGCKRPVISSTFYPSLNRDNVELVPHAVSRVTPTGVVDATGTTRDIDVLVLSTGFQPTRFLASIDVKGRDGRSIHDAWRERASAFMGITVPGFPNFFILYGPNTNGGVSIIAQLERQAEVVVGAVRRLARGRRRSIDTKPEAARRFVAWVDRRLATNASAMESGCHNYYHDPAGHNVTQWPGGHLAYAIATRVIARFGLRTRS</sequence>
<reference evidence="1 2" key="1">
    <citation type="submission" date="2020-03" db="EMBL/GenBank/DDBJ databases">
        <title>Whole genome shotgun sequence of Phytohabitans flavus NBRC 107702.</title>
        <authorList>
            <person name="Komaki H."/>
            <person name="Tamura T."/>
        </authorList>
    </citation>
    <scope>NUCLEOTIDE SEQUENCE [LARGE SCALE GENOMIC DNA]</scope>
    <source>
        <strain evidence="1 2">NBRC 107702</strain>
    </source>
</reference>
<protein>
    <submittedName>
        <fullName evidence="1">Monooxygenase</fullName>
    </submittedName>
</protein>
<gene>
    <name evidence="1" type="ORF">Pflav_021410</name>
</gene>
<reference evidence="1 2" key="2">
    <citation type="submission" date="2020-03" db="EMBL/GenBank/DDBJ databases">
        <authorList>
            <person name="Ichikawa N."/>
            <person name="Kimura A."/>
            <person name="Kitahashi Y."/>
            <person name="Uohara A."/>
        </authorList>
    </citation>
    <scope>NUCLEOTIDE SEQUENCE [LARGE SCALE GENOMIC DNA]</scope>
    <source>
        <strain evidence="1 2">NBRC 107702</strain>
    </source>
</reference>
<keyword evidence="1" id="KW-0503">Monooxygenase</keyword>
<dbReference type="KEGG" id="pfla:Pflav_021410"/>
<dbReference type="Gene3D" id="3.50.50.60">
    <property type="entry name" value="FAD/NAD(P)-binding domain"/>
    <property type="match status" value="3"/>
</dbReference>
<evidence type="ECO:0000313" key="1">
    <source>
        <dbReference type="EMBL" id="BCB75731.1"/>
    </source>
</evidence>
<dbReference type="PRINTS" id="PR00368">
    <property type="entry name" value="FADPNR"/>
</dbReference>
<dbReference type="InterPro" id="IPR051209">
    <property type="entry name" value="FAD-bind_Monooxygenase_sf"/>
</dbReference>
<dbReference type="EMBL" id="AP022870">
    <property type="protein sequence ID" value="BCB75731.1"/>
    <property type="molecule type" value="Genomic_DNA"/>
</dbReference>
<name>A0A6F8XPR0_9ACTN</name>
<dbReference type="PANTHER" id="PTHR42877">
    <property type="entry name" value="L-ORNITHINE N(5)-MONOOXYGENASE-RELATED"/>
    <property type="match status" value="1"/>
</dbReference>
<dbReference type="Proteomes" id="UP000502508">
    <property type="component" value="Chromosome"/>
</dbReference>
<accession>A0A6F8XPR0</accession>
<evidence type="ECO:0000313" key="2">
    <source>
        <dbReference type="Proteomes" id="UP000502508"/>
    </source>
</evidence>
<dbReference type="AlphaFoldDB" id="A0A6F8XPR0"/>
<dbReference type="GO" id="GO:0004497">
    <property type="term" value="F:monooxygenase activity"/>
    <property type="evidence" value="ECO:0007669"/>
    <property type="project" value="UniProtKB-KW"/>
</dbReference>
<organism evidence="1 2">
    <name type="scientific">Phytohabitans flavus</name>
    <dbReference type="NCBI Taxonomy" id="1076124"/>
    <lineage>
        <taxon>Bacteria</taxon>
        <taxon>Bacillati</taxon>
        <taxon>Actinomycetota</taxon>
        <taxon>Actinomycetes</taxon>
        <taxon>Micromonosporales</taxon>
        <taxon>Micromonosporaceae</taxon>
    </lineage>
</organism>
<dbReference type="SUPFAM" id="SSF51905">
    <property type="entry name" value="FAD/NAD(P)-binding domain"/>
    <property type="match status" value="1"/>
</dbReference>
<keyword evidence="1" id="KW-0560">Oxidoreductase</keyword>
<dbReference type="InterPro" id="IPR036188">
    <property type="entry name" value="FAD/NAD-bd_sf"/>
</dbReference>
<proteinExistence type="predicted"/>
<dbReference type="PANTHER" id="PTHR42877:SF4">
    <property type="entry name" value="FAD_NAD(P)-BINDING DOMAIN-CONTAINING PROTEIN-RELATED"/>
    <property type="match status" value="1"/>
</dbReference>